<keyword evidence="6" id="KW-0812">Transmembrane</keyword>
<sequence>MHSAWVKRHRRLLRWCGATISLMPACLKLNLLINKIVGVGLATVLMLLLLLLYLWKRRIIHAVMGDQLELSVVFSTGTNGQEYNRSPCKSKLDEIGNPSNEEYAKISVDNDFGSSTGNRRRRRGIIEKRRRDRINNCLAELRLLVPAAIEKQGTQKLEKAEILQLTVEYLRLLHSTGIDSALMEKHRFAVDHHMMGFRECANEVARYLTSVETLDIQDPLRIRLINHLQCYGAQLARKKNNEFNNHNSSSNNNIYSNNNNNNNNNQVSAAFQWSNTPPMANAPFASTAFSSADVNLLSKAYNGFTVSLPSSNAYQSVGIIPSTAFQSAATTYSGKSWSAEIGGY</sequence>
<dbReference type="InterPro" id="IPR036638">
    <property type="entry name" value="HLH_DNA-bd_sf"/>
</dbReference>
<dbReference type="GO" id="GO:0046983">
    <property type="term" value="F:protein dimerization activity"/>
    <property type="evidence" value="ECO:0007669"/>
    <property type="project" value="InterPro"/>
</dbReference>
<keyword evidence="2" id="KW-0805">Transcription regulation</keyword>
<evidence type="ECO:0000259" key="8">
    <source>
        <dbReference type="PROSITE" id="PS51054"/>
    </source>
</evidence>
<protein>
    <submittedName>
        <fullName evidence="9">Hairy/enhancer-of-split related with YRPW motif protein</fullName>
    </submittedName>
</protein>
<dbReference type="InterPro" id="IPR003650">
    <property type="entry name" value="Orange_dom"/>
</dbReference>
<dbReference type="GO" id="GO:0003677">
    <property type="term" value="F:DNA binding"/>
    <property type="evidence" value="ECO:0007669"/>
    <property type="project" value="InterPro"/>
</dbReference>
<evidence type="ECO:0000256" key="5">
    <source>
        <dbReference type="SAM" id="MobiDB-lite"/>
    </source>
</evidence>
<dbReference type="AlphaFoldDB" id="A0A0V1IJG9"/>
<feature type="domain" description="Orange" evidence="8">
    <location>
        <begin position="196"/>
        <end position="228"/>
    </location>
</feature>
<evidence type="ECO:0000256" key="6">
    <source>
        <dbReference type="SAM" id="Phobius"/>
    </source>
</evidence>
<feature type="compositionally biased region" description="Low complexity" evidence="5">
    <location>
        <begin position="242"/>
        <end position="261"/>
    </location>
</feature>
<dbReference type="SMART" id="SM00511">
    <property type="entry name" value="ORANGE"/>
    <property type="match status" value="1"/>
</dbReference>
<dbReference type="EMBL" id="JYDS01000163">
    <property type="protein sequence ID" value="KRZ22801.1"/>
    <property type="molecule type" value="Genomic_DNA"/>
</dbReference>
<keyword evidence="10" id="KW-1185">Reference proteome</keyword>
<dbReference type="SUPFAM" id="SSF158457">
    <property type="entry name" value="Orange domain-like"/>
    <property type="match status" value="1"/>
</dbReference>
<keyword evidence="4" id="KW-0539">Nucleus</keyword>
<comment type="subcellular location">
    <subcellularLocation>
        <location evidence="1">Nucleus</location>
    </subcellularLocation>
</comment>
<feature type="transmembrane region" description="Helical" evidence="6">
    <location>
        <begin position="36"/>
        <end position="55"/>
    </location>
</feature>
<dbReference type="Pfam" id="PF07527">
    <property type="entry name" value="Hairy_orange"/>
    <property type="match status" value="1"/>
</dbReference>
<keyword evidence="3" id="KW-0804">Transcription</keyword>
<dbReference type="SUPFAM" id="SSF47459">
    <property type="entry name" value="HLH, helix-loop-helix DNA-binding domain"/>
    <property type="match status" value="1"/>
</dbReference>
<evidence type="ECO:0000256" key="4">
    <source>
        <dbReference type="ARBA" id="ARBA00023242"/>
    </source>
</evidence>
<comment type="caution">
    <text evidence="9">The sequence shown here is derived from an EMBL/GenBank/DDBJ whole genome shotgun (WGS) entry which is preliminary data.</text>
</comment>
<dbReference type="SMART" id="SM00353">
    <property type="entry name" value="HLH"/>
    <property type="match status" value="1"/>
</dbReference>
<organism evidence="9 10">
    <name type="scientific">Trichinella pseudospiralis</name>
    <name type="common">Parasitic roundworm</name>
    <dbReference type="NCBI Taxonomy" id="6337"/>
    <lineage>
        <taxon>Eukaryota</taxon>
        <taxon>Metazoa</taxon>
        <taxon>Ecdysozoa</taxon>
        <taxon>Nematoda</taxon>
        <taxon>Enoplea</taxon>
        <taxon>Dorylaimia</taxon>
        <taxon>Trichinellida</taxon>
        <taxon>Trichinellidae</taxon>
        <taxon>Trichinella</taxon>
    </lineage>
</organism>
<feature type="region of interest" description="Disordered" evidence="5">
    <location>
        <begin position="241"/>
        <end position="261"/>
    </location>
</feature>
<keyword evidence="6" id="KW-1133">Transmembrane helix</keyword>
<evidence type="ECO:0000259" key="7">
    <source>
        <dbReference type="PROSITE" id="PS50888"/>
    </source>
</evidence>
<dbReference type="PROSITE" id="PS50888">
    <property type="entry name" value="BHLH"/>
    <property type="match status" value="1"/>
</dbReference>
<evidence type="ECO:0000256" key="2">
    <source>
        <dbReference type="ARBA" id="ARBA00023015"/>
    </source>
</evidence>
<gene>
    <name evidence="9" type="primary">Hey</name>
    <name evidence="9" type="ORF">T4B_632</name>
</gene>
<dbReference type="InterPro" id="IPR011598">
    <property type="entry name" value="bHLH_dom"/>
</dbReference>
<reference evidence="9 10" key="1">
    <citation type="submission" date="2015-01" db="EMBL/GenBank/DDBJ databases">
        <title>Evolution of Trichinella species and genotypes.</title>
        <authorList>
            <person name="Korhonen P.K."/>
            <person name="Edoardo P."/>
            <person name="Giuseppe L.R."/>
            <person name="Gasser R.B."/>
        </authorList>
    </citation>
    <scope>NUCLEOTIDE SEQUENCE [LARGE SCALE GENOMIC DNA]</scope>
    <source>
        <strain evidence="9">ISS588</strain>
    </source>
</reference>
<accession>A0A0V1IJG9</accession>
<evidence type="ECO:0000256" key="1">
    <source>
        <dbReference type="ARBA" id="ARBA00004123"/>
    </source>
</evidence>
<keyword evidence="6" id="KW-0472">Membrane</keyword>
<dbReference type="Proteomes" id="UP000054805">
    <property type="component" value="Unassembled WGS sequence"/>
</dbReference>
<evidence type="ECO:0000313" key="9">
    <source>
        <dbReference type="EMBL" id="KRZ22801.1"/>
    </source>
</evidence>
<dbReference type="PANTHER" id="PTHR10985">
    <property type="entry name" value="BASIC HELIX-LOOP-HELIX TRANSCRIPTION FACTOR, HES-RELATED"/>
    <property type="match status" value="1"/>
</dbReference>
<dbReference type="GO" id="GO:0006355">
    <property type="term" value="P:regulation of DNA-templated transcription"/>
    <property type="evidence" value="ECO:0007669"/>
    <property type="project" value="InterPro"/>
</dbReference>
<feature type="domain" description="BHLH" evidence="7">
    <location>
        <begin position="118"/>
        <end position="173"/>
    </location>
</feature>
<dbReference type="Pfam" id="PF00010">
    <property type="entry name" value="HLH"/>
    <property type="match status" value="1"/>
</dbReference>
<proteinExistence type="predicted"/>
<name>A0A0V1IJG9_TRIPS</name>
<dbReference type="InterPro" id="IPR050370">
    <property type="entry name" value="HES_HEY"/>
</dbReference>
<evidence type="ECO:0000256" key="3">
    <source>
        <dbReference type="ARBA" id="ARBA00023163"/>
    </source>
</evidence>
<dbReference type="Gene3D" id="4.10.280.10">
    <property type="entry name" value="Helix-loop-helix DNA-binding domain"/>
    <property type="match status" value="1"/>
</dbReference>
<evidence type="ECO:0000313" key="10">
    <source>
        <dbReference type="Proteomes" id="UP000054805"/>
    </source>
</evidence>
<dbReference type="GO" id="GO:0005634">
    <property type="term" value="C:nucleus"/>
    <property type="evidence" value="ECO:0007669"/>
    <property type="project" value="UniProtKB-SubCell"/>
</dbReference>
<dbReference type="Gene3D" id="6.10.250.980">
    <property type="match status" value="1"/>
</dbReference>
<dbReference type="PROSITE" id="PS51054">
    <property type="entry name" value="ORANGE"/>
    <property type="match status" value="1"/>
</dbReference>